<dbReference type="EMBL" id="BLKX01000001">
    <property type="protein sequence ID" value="GFG81515.1"/>
    <property type="molecule type" value="Genomic_DNA"/>
</dbReference>
<feature type="domain" description="DUF732" evidence="2">
    <location>
        <begin position="46"/>
        <end position="120"/>
    </location>
</feature>
<gene>
    <name evidence="3" type="ORF">MPRG_47910</name>
    <name evidence="4" type="ORF">QXL92_28460</name>
</gene>
<dbReference type="AlphaFoldDB" id="A0A4R5WDL4"/>
<feature type="signal peptide" evidence="1">
    <location>
        <begin position="1"/>
        <end position="25"/>
    </location>
</feature>
<protein>
    <submittedName>
        <fullName evidence="4">DUF732 domain-containing protein</fullName>
    </submittedName>
</protein>
<dbReference type="Proteomes" id="UP001229081">
    <property type="component" value="Unassembled WGS sequence"/>
</dbReference>
<dbReference type="EMBL" id="JAUFSA010000002">
    <property type="protein sequence ID" value="MDP7738673.1"/>
    <property type="molecule type" value="Genomic_DNA"/>
</dbReference>
<reference evidence="3" key="2">
    <citation type="submission" date="2020-02" db="EMBL/GenBank/DDBJ databases">
        <authorList>
            <person name="Matsumoto Y."/>
            <person name="Kinjo T."/>
            <person name="Motooka D."/>
            <person name="Nabeya D."/>
            <person name="Jung N."/>
            <person name="Uechi K."/>
            <person name="Horii T."/>
            <person name="Iida T."/>
            <person name="Fujita J."/>
            <person name="Nakamura S."/>
        </authorList>
    </citation>
    <scope>NUCLEOTIDE SEQUENCE</scope>
    <source>
        <strain evidence="3">JCM 18565</strain>
    </source>
</reference>
<comment type="caution">
    <text evidence="4">The sequence shown here is derived from an EMBL/GenBank/DDBJ whole genome shotgun (WGS) entry which is preliminary data.</text>
</comment>
<keyword evidence="1" id="KW-0732">Signal</keyword>
<dbReference type="RefSeq" id="WP_065045274.1">
    <property type="nucleotide sequence ID" value="NZ_BLKX01000001.1"/>
</dbReference>
<proteinExistence type="predicted"/>
<evidence type="ECO:0000313" key="5">
    <source>
        <dbReference type="Proteomes" id="UP000465240"/>
    </source>
</evidence>
<dbReference type="InterPro" id="IPR007969">
    <property type="entry name" value="DUF732"/>
</dbReference>
<evidence type="ECO:0000313" key="6">
    <source>
        <dbReference type="Proteomes" id="UP001229081"/>
    </source>
</evidence>
<reference evidence="4" key="3">
    <citation type="submission" date="2023-06" db="EMBL/GenBank/DDBJ databases">
        <title>Identification of two novel mycobacterium reveal diversities and complexities of Mycobacterium gordonae clade.</title>
        <authorList>
            <person name="Matsumoto Y."/>
            <person name="Nakamura S."/>
            <person name="Motooka D."/>
            <person name="Fukushima K."/>
        </authorList>
    </citation>
    <scope>NUCLEOTIDE SEQUENCE</scope>
    <source>
        <strain evidence="4">TY812</strain>
    </source>
</reference>
<evidence type="ECO:0000313" key="3">
    <source>
        <dbReference type="EMBL" id="GFG81515.1"/>
    </source>
</evidence>
<sequence>MRTGTKTLFAVFVALATLVGLPSSVVPLAKAVTACEDAGYDPAFCDQKFLEALDRYGIPYSDPAAAIRVGHGVADYLARHPTSKGITTKANGLIRDNASVNFTVQQAVNFIHIAVHYYGPPGLEQTLDSL</sequence>
<evidence type="ECO:0000259" key="2">
    <source>
        <dbReference type="Pfam" id="PF05305"/>
    </source>
</evidence>
<reference evidence="3 5" key="1">
    <citation type="journal article" date="2019" name="Emerg. Microbes Infect.">
        <title>Comprehensive subspecies identification of 175 nontuberculous mycobacteria species based on 7547 genomic profiles.</title>
        <authorList>
            <person name="Matsumoto Y."/>
            <person name="Kinjo T."/>
            <person name="Motooka D."/>
            <person name="Nabeya D."/>
            <person name="Jung N."/>
            <person name="Uechi K."/>
            <person name="Horii T."/>
            <person name="Iida T."/>
            <person name="Fujita J."/>
            <person name="Nakamura S."/>
        </authorList>
    </citation>
    <scope>NUCLEOTIDE SEQUENCE [LARGE SCALE GENOMIC DNA]</scope>
    <source>
        <strain evidence="3 5">JCM 18565</strain>
    </source>
</reference>
<evidence type="ECO:0000256" key="1">
    <source>
        <dbReference type="SAM" id="SignalP"/>
    </source>
</evidence>
<feature type="chain" id="PRO_5043195109" evidence="1">
    <location>
        <begin position="26"/>
        <end position="130"/>
    </location>
</feature>
<accession>A0A4R5WDL4</accession>
<keyword evidence="5" id="KW-1185">Reference proteome</keyword>
<dbReference type="Pfam" id="PF05305">
    <property type="entry name" value="DUF732"/>
    <property type="match status" value="1"/>
</dbReference>
<organism evidence="4 6">
    <name type="scientific">Mycobacterium paragordonae</name>
    <dbReference type="NCBI Taxonomy" id="1389713"/>
    <lineage>
        <taxon>Bacteria</taxon>
        <taxon>Bacillati</taxon>
        <taxon>Actinomycetota</taxon>
        <taxon>Actinomycetes</taxon>
        <taxon>Mycobacteriales</taxon>
        <taxon>Mycobacteriaceae</taxon>
        <taxon>Mycobacterium</taxon>
    </lineage>
</organism>
<dbReference type="Proteomes" id="UP000465240">
    <property type="component" value="Unassembled WGS sequence"/>
</dbReference>
<evidence type="ECO:0000313" key="4">
    <source>
        <dbReference type="EMBL" id="MDP7738673.1"/>
    </source>
</evidence>
<name>A0A4R5WDL4_9MYCO</name>